<organism evidence="2 3">
    <name type="scientific">Canariomyces notabilis</name>
    <dbReference type="NCBI Taxonomy" id="2074819"/>
    <lineage>
        <taxon>Eukaryota</taxon>
        <taxon>Fungi</taxon>
        <taxon>Dikarya</taxon>
        <taxon>Ascomycota</taxon>
        <taxon>Pezizomycotina</taxon>
        <taxon>Sordariomycetes</taxon>
        <taxon>Sordariomycetidae</taxon>
        <taxon>Sordariales</taxon>
        <taxon>Chaetomiaceae</taxon>
        <taxon>Canariomyces</taxon>
    </lineage>
</organism>
<keyword evidence="3" id="KW-1185">Reference proteome</keyword>
<reference evidence="2" key="2">
    <citation type="submission" date="2023-05" db="EMBL/GenBank/DDBJ databases">
        <authorList>
            <consortium name="Lawrence Berkeley National Laboratory"/>
            <person name="Steindorff A."/>
            <person name="Hensen N."/>
            <person name="Bonometti L."/>
            <person name="Westerberg I."/>
            <person name="Brannstrom I.O."/>
            <person name="Guillou S."/>
            <person name="Cros-Aarteil S."/>
            <person name="Calhoun S."/>
            <person name="Haridas S."/>
            <person name="Kuo A."/>
            <person name="Mondo S."/>
            <person name="Pangilinan J."/>
            <person name="Riley R."/>
            <person name="Labutti K."/>
            <person name="Andreopoulos B."/>
            <person name="Lipzen A."/>
            <person name="Chen C."/>
            <person name="Yanf M."/>
            <person name="Daum C."/>
            <person name="Ng V."/>
            <person name="Clum A."/>
            <person name="Ohm R."/>
            <person name="Martin F."/>
            <person name="Silar P."/>
            <person name="Natvig D."/>
            <person name="Lalanne C."/>
            <person name="Gautier V."/>
            <person name="Ament-Velasquez S.L."/>
            <person name="Kruys A."/>
            <person name="Hutchinson M.I."/>
            <person name="Powell A.J."/>
            <person name="Barry K."/>
            <person name="Miller A.N."/>
            <person name="Grigoriev I.V."/>
            <person name="Debuchy R."/>
            <person name="Gladieux P."/>
            <person name="Thoren M.H."/>
            <person name="Johannesson H."/>
        </authorList>
    </citation>
    <scope>NUCLEOTIDE SEQUENCE</scope>
    <source>
        <strain evidence="2">CBS 508.74</strain>
    </source>
</reference>
<feature type="region of interest" description="Disordered" evidence="1">
    <location>
        <begin position="1"/>
        <end position="85"/>
    </location>
</feature>
<sequence length="112" mass="12607">MSSAGQSHVGFPSIYESQNQRHTGQAEIGELRRTTGENVQGFLPKDQQNEVNRLHEEQRQKKQAEAVRNDPTLAANLHGNRPSRGALVDRDLQKEDEAILKKKNDAMTGKKF</sequence>
<gene>
    <name evidence="2" type="ORF">N656DRAFT_849089</name>
</gene>
<accession>A0AAN6QE15</accession>
<proteinExistence type="predicted"/>
<protein>
    <submittedName>
        <fullName evidence="2">Uncharacterized protein</fullName>
    </submittedName>
</protein>
<comment type="caution">
    <text evidence="2">The sequence shown here is derived from an EMBL/GenBank/DDBJ whole genome shotgun (WGS) entry which is preliminary data.</text>
</comment>
<dbReference type="RefSeq" id="XP_064665456.1">
    <property type="nucleotide sequence ID" value="XM_064819324.1"/>
</dbReference>
<dbReference type="EMBL" id="MU853368">
    <property type="protein sequence ID" value="KAK4107886.1"/>
    <property type="molecule type" value="Genomic_DNA"/>
</dbReference>
<feature type="compositionally biased region" description="Basic and acidic residues" evidence="1">
    <location>
        <begin position="52"/>
        <end position="68"/>
    </location>
</feature>
<dbReference type="GeneID" id="89943450"/>
<dbReference type="AlphaFoldDB" id="A0AAN6QE15"/>
<dbReference type="PANTHER" id="PTHR39475">
    <property type="entry name" value="CONIDIATION-SPECIFIC PROTEIN 6"/>
    <property type="match status" value="1"/>
</dbReference>
<name>A0AAN6QE15_9PEZI</name>
<reference evidence="2" key="1">
    <citation type="journal article" date="2023" name="Mol. Phylogenet. Evol.">
        <title>Genome-scale phylogeny and comparative genomics of the fungal order Sordariales.</title>
        <authorList>
            <person name="Hensen N."/>
            <person name="Bonometti L."/>
            <person name="Westerberg I."/>
            <person name="Brannstrom I.O."/>
            <person name="Guillou S."/>
            <person name="Cros-Aarteil S."/>
            <person name="Calhoun S."/>
            <person name="Haridas S."/>
            <person name="Kuo A."/>
            <person name="Mondo S."/>
            <person name="Pangilinan J."/>
            <person name="Riley R."/>
            <person name="LaButti K."/>
            <person name="Andreopoulos B."/>
            <person name="Lipzen A."/>
            <person name="Chen C."/>
            <person name="Yan M."/>
            <person name="Daum C."/>
            <person name="Ng V."/>
            <person name="Clum A."/>
            <person name="Steindorff A."/>
            <person name="Ohm R.A."/>
            <person name="Martin F."/>
            <person name="Silar P."/>
            <person name="Natvig D.O."/>
            <person name="Lalanne C."/>
            <person name="Gautier V."/>
            <person name="Ament-Velasquez S.L."/>
            <person name="Kruys A."/>
            <person name="Hutchinson M.I."/>
            <person name="Powell A.J."/>
            <person name="Barry K."/>
            <person name="Miller A.N."/>
            <person name="Grigoriev I.V."/>
            <person name="Debuchy R."/>
            <person name="Gladieux P."/>
            <person name="Hiltunen Thoren M."/>
            <person name="Johannesson H."/>
        </authorList>
    </citation>
    <scope>NUCLEOTIDE SEQUENCE</scope>
    <source>
        <strain evidence="2">CBS 508.74</strain>
    </source>
</reference>
<evidence type="ECO:0000313" key="3">
    <source>
        <dbReference type="Proteomes" id="UP001302812"/>
    </source>
</evidence>
<dbReference type="Proteomes" id="UP001302812">
    <property type="component" value="Unassembled WGS sequence"/>
</dbReference>
<evidence type="ECO:0000256" key="1">
    <source>
        <dbReference type="SAM" id="MobiDB-lite"/>
    </source>
</evidence>
<evidence type="ECO:0000313" key="2">
    <source>
        <dbReference type="EMBL" id="KAK4107886.1"/>
    </source>
</evidence>
<dbReference type="PANTHER" id="PTHR39475:SF1">
    <property type="entry name" value="CONIDIATION-SPECIFIC PROTEIN 6"/>
    <property type="match status" value="1"/>
</dbReference>